<comment type="catalytic activity">
    <reaction evidence="1">
        <text>Hydrolyzes the link between N-acetylmuramoyl residues and L-amino acid residues in certain cell-wall glycopeptides.</text>
        <dbReference type="EC" id="3.5.1.28"/>
    </reaction>
</comment>
<dbReference type="AlphaFoldDB" id="A0A7W9CH86"/>
<comment type="caution">
    <text evidence="5">The sequence shown here is derived from an EMBL/GenBank/DDBJ whole genome shotgun (WGS) entry which is preliminary data.</text>
</comment>
<keyword evidence="3 5" id="KW-0378">Hydrolase</keyword>
<gene>
    <name evidence="5" type="ORF">GGR13_001045</name>
</gene>
<proteinExistence type="predicted"/>
<dbReference type="Gene3D" id="3.40.630.40">
    <property type="entry name" value="Zn-dependent exopeptidases"/>
    <property type="match status" value="1"/>
</dbReference>
<dbReference type="Proteomes" id="UP000545037">
    <property type="component" value="Unassembled WGS sequence"/>
</dbReference>
<dbReference type="EMBL" id="JACHOR010000002">
    <property type="protein sequence ID" value="MBB5745461.1"/>
    <property type="molecule type" value="Genomic_DNA"/>
</dbReference>
<dbReference type="SMART" id="SM00646">
    <property type="entry name" value="Ami_3"/>
    <property type="match status" value="1"/>
</dbReference>
<protein>
    <recommendedName>
        <fullName evidence="2">N-acetylmuramoyl-L-alanine amidase</fullName>
        <ecNumber evidence="2">3.5.1.28</ecNumber>
    </recommendedName>
</protein>
<dbReference type="GO" id="GO:0008745">
    <property type="term" value="F:N-acetylmuramoyl-L-alanine amidase activity"/>
    <property type="evidence" value="ECO:0007669"/>
    <property type="project" value="UniProtKB-EC"/>
</dbReference>
<accession>A0A7W9CH86</accession>
<evidence type="ECO:0000256" key="3">
    <source>
        <dbReference type="ARBA" id="ARBA00022801"/>
    </source>
</evidence>
<dbReference type="PANTHER" id="PTHR30404">
    <property type="entry name" value="N-ACETYLMURAMOYL-L-ALANINE AMIDASE"/>
    <property type="match status" value="1"/>
</dbReference>
<keyword evidence="6" id="KW-1185">Reference proteome</keyword>
<dbReference type="PANTHER" id="PTHR30404:SF0">
    <property type="entry name" value="N-ACETYLMURAMOYL-L-ALANINE AMIDASE AMIC"/>
    <property type="match status" value="1"/>
</dbReference>
<evidence type="ECO:0000313" key="6">
    <source>
        <dbReference type="Proteomes" id="UP000545037"/>
    </source>
</evidence>
<name>A0A7W9CH86_9CAUL</name>
<evidence type="ECO:0000256" key="2">
    <source>
        <dbReference type="ARBA" id="ARBA00011901"/>
    </source>
</evidence>
<evidence type="ECO:0000256" key="1">
    <source>
        <dbReference type="ARBA" id="ARBA00001561"/>
    </source>
</evidence>
<feature type="domain" description="MurNAc-LAA" evidence="4">
    <location>
        <begin position="230"/>
        <end position="382"/>
    </location>
</feature>
<organism evidence="5 6">
    <name type="scientific">Brevundimonas variabilis</name>
    <dbReference type="NCBI Taxonomy" id="74312"/>
    <lineage>
        <taxon>Bacteria</taxon>
        <taxon>Pseudomonadati</taxon>
        <taxon>Pseudomonadota</taxon>
        <taxon>Alphaproteobacteria</taxon>
        <taxon>Caulobacterales</taxon>
        <taxon>Caulobacteraceae</taxon>
        <taxon>Brevundimonas</taxon>
    </lineage>
</organism>
<dbReference type="Gene3D" id="2.60.40.3500">
    <property type="match status" value="1"/>
</dbReference>
<dbReference type="CDD" id="cd02696">
    <property type="entry name" value="MurNAc-LAA"/>
    <property type="match status" value="1"/>
</dbReference>
<dbReference type="Pfam" id="PF01520">
    <property type="entry name" value="Amidase_3"/>
    <property type="match status" value="1"/>
</dbReference>
<evidence type="ECO:0000259" key="4">
    <source>
        <dbReference type="SMART" id="SM00646"/>
    </source>
</evidence>
<dbReference type="GO" id="GO:0009253">
    <property type="term" value="P:peptidoglycan catabolic process"/>
    <property type="evidence" value="ECO:0007669"/>
    <property type="project" value="InterPro"/>
</dbReference>
<reference evidence="5 6" key="1">
    <citation type="submission" date="2020-08" db="EMBL/GenBank/DDBJ databases">
        <title>Genomic Encyclopedia of Type Strains, Phase IV (KMG-IV): sequencing the most valuable type-strain genomes for metagenomic binning, comparative biology and taxonomic classification.</title>
        <authorList>
            <person name="Goeker M."/>
        </authorList>
    </citation>
    <scope>NUCLEOTIDE SEQUENCE [LARGE SCALE GENOMIC DNA]</scope>
    <source>
        <strain evidence="5 6">DSM 4737</strain>
    </source>
</reference>
<dbReference type="EC" id="3.5.1.28" evidence="2"/>
<dbReference type="GO" id="GO:0030288">
    <property type="term" value="C:outer membrane-bounded periplasmic space"/>
    <property type="evidence" value="ECO:0007669"/>
    <property type="project" value="TreeGrafter"/>
</dbReference>
<dbReference type="SUPFAM" id="SSF53187">
    <property type="entry name" value="Zn-dependent exopeptidases"/>
    <property type="match status" value="1"/>
</dbReference>
<evidence type="ECO:0000313" key="5">
    <source>
        <dbReference type="EMBL" id="MBB5745461.1"/>
    </source>
</evidence>
<dbReference type="InterPro" id="IPR002508">
    <property type="entry name" value="MurNAc-LAA_cat"/>
</dbReference>
<dbReference type="InterPro" id="IPR050695">
    <property type="entry name" value="N-acetylmuramoyl_amidase_3"/>
</dbReference>
<sequence length="401" mass="43740">MSRFELSRWGVREWSMTALALVVVFTVLLLGGRGLAAGAVGEVLGVRFGGDAERTRIVVDLDRSARGQVIETGADGKVVLTLTGVAPGRGLDGNGSGLVRGYQVIPVGTASRVRFDLARNANIERRFLLPPGDGVAHYRYVVDLKATGTAPVAARPMAPRAETRRAERPLIVIDAGHGGRDPGARGAQNNESAITLAAAQQLKRELERTNRYRVRLTRESDVYVDLNRRVRIARDAEADLFISLHADAGADPATRGASVYTLSEQGANRAVREVTRSTNWHRDLHLPGRDPSVDRILLDMTQRATQNRSAQFARVLLTHIEAMDHPLLRRSHRDAGLAVLLAPDVPAVLLEMGFITNPDDERALADERRRRRLMQAVAQGIDRYFREPGAPVVMASMGGPG</sequence>